<sequence length="418" mass="42793">MKFRIRTRALARAGAAVLLAAAAAALGAPAYAAGTDTDLELTVVGTKIAANVKDNLNPWKVGWAKIANKGSNTPRELSITADLSAVDLDKGLVLVNPFLHETSPDADCGAESENGPVIWTCELTGSLIPGPGETVELAVFAFEQAGGPRPAYTFPVPFTINSPDDTNKANNSKTVDVIYSTESGVDLGVWVPDVKETPLPDGGKSRPLRAGDTTTVSGLVFNWGDMTANGVRVTVQLPEQVTFAEEEADCAYSAGNRKAICEYKTLVLNPTSMDEEDDHVAAFHWPITVSGDVEAPVTLPDGSWTVEALGQASPGSSTARAAGALPDNVEMVSAKEAGVNEVDASDNVDGFVVVVSADGGSGGGSGSGSGGGLPVTGVQAGALGGVGAAVVVAGAVLLLAARRRRVVLVTPDDEKQTA</sequence>
<keyword evidence="1" id="KW-0812">Transmembrane</keyword>
<dbReference type="AlphaFoldDB" id="A0A927MAL6"/>
<evidence type="ECO:0000313" key="4">
    <source>
        <dbReference type="Proteomes" id="UP000649753"/>
    </source>
</evidence>
<evidence type="ECO:0000256" key="1">
    <source>
        <dbReference type="SAM" id="Phobius"/>
    </source>
</evidence>
<keyword evidence="2" id="KW-0732">Signal</keyword>
<feature type="transmembrane region" description="Helical" evidence="1">
    <location>
        <begin position="382"/>
        <end position="401"/>
    </location>
</feature>
<dbReference type="InterPro" id="IPR006311">
    <property type="entry name" value="TAT_signal"/>
</dbReference>
<reference evidence="3" key="1">
    <citation type="submission" date="2020-10" db="EMBL/GenBank/DDBJ databases">
        <title>Sequencing the genomes of 1000 actinobacteria strains.</title>
        <authorList>
            <person name="Klenk H.-P."/>
        </authorList>
    </citation>
    <scope>NUCLEOTIDE SEQUENCE</scope>
    <source>
        <strain evidence="3">DSM 46832</strain>
    </source>
</reference>
<dbReference type="Proteomes" id="UP000649753">
    <property type="component" value="Unassembled WGS sequence"/>
</dbReference>
<protein>
    <recommendedName>
        <fullName evidence="5">DUF11 domain-containing protein</fullName>
    </recommendedName>
</protein>
<evidence type="ECO:0000256" key="2">
    <source>
        <dbReference type="SAM" id="SignalP"/>
    </source>
</evidence>
<dbReference type="RefSeq" id="WP_192768017.1">
    <property type="nucleotide sequence ID" value="NZ_JADBEB010000001.1"/>
</dbReference>
<feature type="chain" id="PRO_5037504322" description="DUF11 domain-containing protein" evidence="2">
    <location>
        <begin position="33"/>
        <end position="418"/>
    </location>
</feature>
<evidence type="ECO:0000313" key="3">
    <source>
        <dbReference type="EMBL" id="MBE1488333.1"/>
    </source>
</evidence>
<organism evidence="3 4">
    <name type="scientific">Plantactinospora soyae</name>
    <dbReference type="NCBI Taxonomy" id="1544732"/>
    <lineage>
        <taxon>Bacteria</taxon>
        <taxon>Bacillati</taxon>
        <taxon>Actinomycetota</taxon>
        <taxon>Actinomycetes</taxon>
        <taxon>Micromonosporales</taxon>
        <taxon>Micromonosporaceae</taxon>
        <taxon>Plantactinospora</taxon>
    </lineage>
</organism>
<proteinExistence type="predicted"/>
<comment type="caution">
    <text evidence="3">The sequence shown here is derived from an EMBL/GenBank/DDBJ whole genome shotgun (WGS) entry which is preliminary data.</text>
</comment>
<feature type="signal peptide" evidence="2">
    <location>
        <begin position="1"/>
        <end position="32"/>
    </location>
</feature>
<name>A0A927MAL6_9ACTN</name>
<keyword evidence="1" id="KW-0472">Membrane</keyword>
<accession>A0A927MAL6</accession>
<gene>
    <name evidence="3" type="ORF">H4W31_003971</name>
</gene>
<dbReference type="EMBL" id="JADBEB010000001">
    <property type="protein sequence ID" value="MBE1488333.1"/>
    <property type="molecule type" value="Genomic_DNA"/>
</dbReference>
<keyword evidence="4" id="KW-1185">Reference proteome</keyword>
<dbReference type="PROSITE" id="PS51318">
    <property type="entry name" value="TAT"/>
    <property type="match status" value="1"/>
</dbReference>
<evidence type="ECO:0008006" key="5">
    <source>
        <dbReference type="Google" id="ProtNLM"/>
    </source>
</evidence>
<keyword evidence="1" id="KW-1133">Transmembrane helix</keyword>